<dbReference type="Proteomes" id="UP000276215">
    <property type="component" value="Unassembled WGS sequence"/>
</dbReference>
<proteinExistence type="predicted"/>
<evidence type="ECO:0000256" key="1">
    <source>
        <dbReference type="SAM" id="Phobius"/>
    </source>
</evidence>
<organism evidence="2 3">
    <name type="scientific">Choiromyces venosus 120613-1</name>
    <dbReference type="NCBI Taxonomy" id="1336337"/>
    <lineage>
        <taxon>Eukaryota</taxon>
        <taxon>Fungi</taxon>
        <taxon>Dikarya</taxon>
        <taxon>Ascomycota</taxon>
        <taxon>Pezizomycotina</taxon>
        <taxon>Pezizomycetes</taxon>
        <taxon>Pezizales</taxon>
        <taxon>Tuberaceae</taxon>
        <taxon>Choiromyces</taxon>
    </lineage>
</organism>
<reference evidence="2 3" key="1">
    <citation type="journal article" date="2018" name="Nat. Ecol. Evol.">
        <title>Pezizomycetes genomes reveal the molecular basis of ectomycorrhizal truffle lifestyle.</title>
        <authorList>
            <person name="Murat C."/>
            <person name="Payen T."/>
            <person name="Noel B."/>
            <person name="Kuo A."/>
            <person name="Morin E."/>
            <person name="Chen J."/>
            <person name="Kohler A."/>
            <person name="Krizsan K."/>
            <person name="Balestrini R."/>
            <person name="Da Silva C."/>
            <person name="Montanini B."/>
            <person name="Hainaut M."/>
            <person name="Levati E."/>
            <person name="Barry K.W."/>
            <person name="Belfiori B."/>
            <person name="Cichocki N."/>
            <person name="Clum A."/>
            <person name="Dockter R.B."/>
            <person name="Fauchery L."/>
            <person name="Guy J."/>
            <person name="Iotti M."/>
            <person name="Le Tacon F."/>
            <person name="Lindquist E.A."/>
            <person name="Lipzen A."/>
            <person name="Malagnac F."/>
            <person name="Mello A."/>
            <person name="Molinier V."/>
            <person name="Miyauchi S."/>
            <person name="Poulain J."/>
            <person name="Riccioni C."/>
            <person name="Rubini A."/>
            <person name="Sitrit Y."/>
            <person name="Splivallo R."/>
            <person name="Traeger S."/>
            <person name="Wang M."/>
            <person name="Zifcakova L."/>
            <person name="Wipf D."/>
            <person name="Zambonelli A."/>
            <person name="Paolocci F."/>
            <person name="Nowrousian M."/>
            <person name="Ottonello S."/>
            <person name="Baldrian P."/>
            <person name="Spatafora J.W."/>
            <person name="Henrissat B."/>
            <person name="Nagy L.G."/>
            <person name="Aury J.M."/>
            <person name="Wincker P."/>
            <person name="Grigoriev I.V."/>
            <person name="Bonfante P."/>
            <person name="Martin F.M."/>
        </authorList>
    </citation>
    <scope>NUCLEOTIDE SEQUENCE [LARGE SCALE GENOMIC DNA]</scope>
    <source>
        <strain evidence="2 3">120613-1</strain>
    </source>
</reference>
<accession>A0A3N4J721</accession>
<evidence type="ECO:0000313" key="3">
    <source>
        <dbReference type="Proteomes" id="UP000276215"/>
    </source>
</evidence>
<feature type="transmembrane region" description="Helical" evidence="1">
    <location>
        <begin position="42"/>
        <end position="74"/>
    </location>
</feature>
<dbReference type="EMBL" id="ML120443">
    <property type="protein sequence ID" value="RPA94093.1"/>
    <property type="molecule type" value="Genomic_DNA"/>
</dbReference>
<keyword evidence="1" id="KW-0472">Membrane</keyword>
<keyword evidence="1" id="KW-1133">Transmembrane helix</keyword>
<keyword evidence="3" id="KW-1185">Reference proteome</keyword>
<feature type="transmembrane region" description="Helical" evidence="1">
    <location>
        <begin position="6"/>
        <end position="30"/>
    </location>
</feature>
<gene>
    <name evidence="2" type="ORF">L873DRAFT_1481955</name>
</gene>
<sequence length="75" mass="9182">MFSNVLLLTCFLSFFWALFTFMLYITLYCLLPISDYFFTLYLLLYSASFFVCTFLQFSFLLWIYSCLLVFFSFFY</sequence>
<protein>
    <submittedName>
        <fullName evidence="2">Uncharacterized protein</fullName>
    </submittedName>
</protein>
<dbReference type="AlphaFoldDB" id="A0A3N4J721"/>
<evidence type="ECO:0000313" key="2">
    <source>
        <dbReference type="EMBL" id="RPA94093.1"/>
    </source>
</evidence>
<name>A0A3N4J721_9PEZI</name>
<keyword evidence="1" id="KW-0812">Transmembrane</keyword>